<dbReference type="Proteomes" id="UP000001203">
    <property type="component" value="Chromosome linear"/>
</dbReference>
<accession>B1X2Z0</accession>
<dbReference type="STRING" id="43989.cce_5155"/>
<dbReference type="InterPro" id="IPR047653">
    <property type="entry name" value="Tn3-like_transpos"/>
</dbReference>
<dbReference type="KEGG" id="cyt:cce_5155"/>
<feature type="domain" description="Tn3 transposase DDE" evidence="6">
    <location>
        <begin position="391"/>
        <end position="778"/>
    </location>
</feature>
<dbReference type="GO" id="GO:0006313">
    <property type="term" value="P:DNA transposition"/>
    <property type="evidence" value="ECO:0007669"/>
    <property type="project" value="InterPro"/>
</dbReference>
<name>B1X2Z0_CROS5</name>
<proteinExistence type="inferred from homology"/>
<dbReference type="NCBIfam" id="NF033527">
    <property type="entry name" value="transpos_Tn3"/>
    <property type="match status" value="1"/>
</dbReference>
<organism evidence="7 8">
    <name type="scientific">Crocosphaera subtropica (strain ATCC 51142 / BH68)</name>
    <name type="common">Cyanothece sp. (strain ATCC 51142)</name>
    <dbReference type="NCBI Taxonomy" id="43989"/>
    <lineage>
        <taxon>Bacteria</taxon>
        <taxon>Bacillati</taxon>
        <taxon>Cyanobacteriota</taxon>
        <taxon>Cyanophyceae</taxon>
        <taxon>Oscillatoriophycideae</taxon>
        <taxon>Chroococcales</taxon>
        <taxon>Aphanothecaceae</taxon>
        <taxon>Crocosphaera</taxon>
        <taxon>Crocosphaera subtropica</taxon>
    </lineage>
</organism>
<evidence type="ECO:0000259" key="6">
    <source>
        <dbReference type="Pfam" id="PF01526"/>
    </source>
</evidence>
<dbReference type="EMBL" id="CP000807">
    <property type="protein sequence ID" value="ACB54501.1"/>
    <property type="molecule type" value="Genomic_DNA"/>
</dbReference>
<keyword evidence="4" id="KW-0233">DNA recombination</keyword>
<feature type="coiled-coil region" evidence="5">
    <location>
        <begin position="102"/>
        <end position="133"/>
    </location>
</feature>
<dbReference type="InterPro" id="IPR002513">
    <property type="entry name" value="Tn3_Tnp_DDE_dom"/>
</dbReference>
<evidence type="ECO:0000256" key="4">
    <source>
        <dbReference type="ARBA" id="ARBA00023172"/>
    </source>
</evidence>
<dbReference type="Pfam" id="PF01526">
    <property type="entry name" value="DDE_Tnp_Tn3"/>
    <property type="match status" value="1"/>
</dbReference>
<dbReference type="eggNOG" id="COG4644">
    <property type="taxonomic scope" value="Bacteria"/>
</dbReference>
<dbReference type="GO" id="GO:0003677">
    <property type="term" value="F:DNA binding"/>
    <property type="evidence" value="ECO:0007669"/>
    <property type="project" value="UniProtKB-KW"/>
</dbReference>
<keyword evidence="8" id="KW-1185">Reference proteome</keyword>
<keyword evidence="3" id="KW-0238">DNA-binding</keyword>
<evidence type="ECO:0000256" key="3">
    <source>
        <dbReference type="ARBA" id="ARBA00023125"/>
    </source>
</evidence>
<dbReference type="AlphaFoldDB" id="B1X2Z0"/>
<sequence>MLSQSSENITPFNRLKTLPKRPSRNHLNDLLAHEHWLGNFGEISDYVQHINSAKVQHFAKEARVLDATSVKRIKRNKRLTLLLCLLYESRRKSQDNLLEMFLKRMATIHKKAKDKLEEIRQQHQQTSDQLLSTFQEVLQLLSDEDKPEKPQEILETIQSTLSANGGLDQLLSQCEAITAYKGNNYYPLLWRFYQSHRATFFRLIKAVELESTTTDNRLINALNFLLENSHRRGEWLMGKVDLSFTSKEWQKIVIVTQNKTQKIARRPFEVCIFSYFASELKSGDVCVKQSASFGDWRKQLMPWDECQSIIEDYCGLLDLPNCADSFIKHLKDWLIETASRVDEGYPINEQVIINEKGEPTLKKLLARPISESLKNLEAIIAERIPNRNLIDILQNVDYWTNFTRHFGPLSGSDPKLKNPTERYLLTIFTYGCNLGASQAARHMRGIVNAKSLSNINSRHISIEQLNRGLTDIINRYNVLDLPQFWGQGDSAAADGTKYDVQEQNLLSEYHIRYGGYGGIAYHHVADKYIALFSHFIPCGTWEAVYILEGLLQNKSTLQPQKIHGDTQGQSTPVFALSYLLGIQLMPRIRNWQDLIFYRPDKETVYKHIDSLFKDSINWELLRTHWTDLMQVVLSIYTGKISSAAILRKLGNYSRKNRLYKAFRELGRVIRTIFLLEYISDGKLRRQITAATNKVEAYHGFSKWFFFGGDSIINSNNREEMEKRIKYNDLVANAVIFQNVVDLTEVFQQLQTEGYFLDKEDVSALSPYLTSHIKRFGDYFLDLTQTPTQLDDLMVLTF</sequence>
<evidence type="ECO:0000313" key="7">
    <source>
        <dbReference type="EMBL" id="ACB54501.1"/>
    </source>
</evidence>
<reference evidence="7 8" key="1">
    <citation type="journal article" date="2008" name="Proc. Natl. Acad. Sci. U.S.A.">
        <title>The genome of Cyanothece 51142, a unicellular diazotrophic cyanobacterium important in the marine nitrogen cycle.</title>
        <authorList>
            <person name="Welsh E.A."/>
            <person name="Liberton M."/>
            <person name="Stoeckel J."/>
            <person name="Loh T."/>
            <person name="Elvitigala T."/>
            <person name="Wang C."/>
            <person name="Wollam A."/>
            <person name="Fulton R.S."/>
            <person name="Clifton S.W."/>
            <person name="Jacobs J.M."/>
            <person name="Aurora R."/>
            <person name="Ghosh B.K."/>
            <person name="Sherman L.A."/>
            <person name="Smith R.D."/>
            <person name="Wilson R.K."/>
            <person name="Pakrasi H.B."/>
        </authorList>
    </citation>
    <scope>NUCLEOTIDE SEQUENCE [LARGE SCALE GENOMIC DNA]</scope>
    <source>
        <strain evidence="8">ATCC 51142 / BH68</strain>
    </source>
</reference>
<dbReference type="GO" id="GO:0004803">
    <property type="term" value="F:transposase activity"/>
    <property type="evidence" value="ECO:0007669"/>
    <property type="project" value="InterPro"/>
</dbReference>
<keyword evidence="5" id="KW-0175">Coiled coil</keyword>
<evidence type="ECO:0000256" key="1">
    <source>
        <dbReference type="ARBA" id="ARBA00009402"/>
    </source>
</evidence>
<protein>
    <submittedName>
        <fullName evidence="7">Transposase, Tn3</fullName>
    </submittedName>
</protein>
<keyword evidence="2" id="KW-0815">Transposition</keyword>
<gene>
    <name evidence="7" type="ordered locus">cce_5155</name>
</gene>
<evidence type="ECO:0000313" key="8">
    <source>
        <dbReference type="Proteomes" id="UP000001203"/>
    </source>
</evidence>
<evidence type="ECO:0000256" key="5">
    <source>
        <dbReference type="SAM" id="Coils"/>
    </source>
</evidence>
<evidence type="ECO:0000256" key="2">
    <source>
        <dbReference type="ARBA" id="ARBA00022578"/>
    </source>
</evidence>
<comment type="similarity">
    <text evidence="1">Belongs to the transposase 7 family.</text>
</comment>
<dbReference type="HOGENOM" id="CLU_009098_1_1_3"/>